<protein>
    <submittedName>
        <fullName evidence="2">Uncharacterized protein</fullName>
    </submittedName>
</protein>
<keyword evidence="1" id="KW-0732">Signal</keyword>
<evidence type="ECO:0000313" key="2">
    <source>
        <dbReference type="EMBL" id="TMQ54166.1"/>
    </source>
</evidence>
<dbReference type="SUPFAM" id="SSF56925">
    <property type="entry name" value="OMPA-like"/>
    <property type="match status" value="1"/>
</dbReference>
<organism evidence="2 3">
    <name type="scientific">Eiseniibacteriota bacterium</name>
    <dbReference type="NCBI Taxonomy" id="2212470"/>
    <lineage>
        <taxon>Bacteria</taxon>
        <taxon>Candidatus Eiseniibacteriota</taxon>
    </lineage>
</organism>
<dbReference type="Proteomes" id="UP000319829">
    <property type="component" value="Unassembled WGS sequence"/>
</dbReference>
<feature type="chain" id="PRO_5021822569" evidence="1">
    <location>
        <begin position="32"/>
        <end position="641"/>
    </location>
</feature>
<dbReference type="Gene3D" id="2.40.160.20">
    <property type="match status" value="1"/>
</dbReference>
<gene>
    <name evidence="2" type="ORF">E6K74_07285</name>
</gene>
<evidence type="ECO:0000313" key="3">
    <source>
        <dbReference type="Proteomes" id="UP000319829"/>
    </source>
</evidence>
<evidence type="ECO:0000256" key="1">
    <source>
        <dbReference type="SAM" id="SignalP"/>
    </source>
</evidence>
<dbReference type="AlphaFoldDB" id="A0A538SS15"/>
<accession>A0A538SS15</accession>
<feature type="signal peptide" evidence="1">
    <location>
        <begin position="1"/>
        <end position="31"/>
    </location>
</feature>
<proteinExistence type="predicted"/>
<dbReference type="EMBL" id="VBOU01000076">
    <property type="protein sequence ID" value="TMQ54166.1"/>
    <property type="molecule type" value="Genomic_DNA"/>
</dbReference>
<name>A0A538SS15_UNCEI</name>
<dbReference type="InterPro" id="IPR011250">
    <property type="entry name" value="OMP/PagP_B-barrel"/>
</dbReference>
<sequence>MASVLRRSAARALPRVLTLLAIALASGCASTRDQRGAYLEVIRADQRPPLVGARAAADSLFGPAEECERGDGIAESRRAELEALVRRFAPTLILPSGDNIGIHGRKAQLLPIHPMLFADTLRLDRVRAAPYQLKDFLDLPFRGLSLDSLLHLVELGLRSQSDPELLEVWYFDFPGTKPREWWDAYARLRAGPDSAAWSKPTVFAHPFLDERNRVVVQYWYFYPMNDYIANHEGDWEHINVVLTSDRSGIQEVHYFFHARSTSLPQGNHRPEITDRTHPVVYVGGRAYMVLDYPIRIFSHDRNSGSHGNYPYPGEWEAVAGLGHTESVSGPGRDSSRTVPYSRFQVVLTPEPSRIDYRRKPEVLREWAWLLLPARWGFPSAPSMGSHLLAADVGNRAPFGPAFNAGWNRTGPGLTYPGYRIRKIPALRSYLEDLLQPWYYLYVFRHPRYVHDTRGTLPREDLERLGFVPRSGWAERGVGSTILGVSLGYPRDGFAGPYGSSTGISLWQNFWAKVRFGGIEFMGGYQRFPRTEGVGGSLFVYPVTANFVLRAPEALFRPYAVAGAGPSGWESRVRVPNSDAQLITSGWGVGWTTGLGVEYYLRQRVAFDVAVRYLDTPGPGGAGMGGERLHFLTVWAGHYVRF</sequence>
<reference evidence="2 3" key="1">
    <citation type="journal article" date="2019" name="Nat. Microbiol.">
        <title>Mediterranean grassland soil C-N compound turnover is dependent on rainfall and depth, and is mediated by genomically divergent microorganisms.</title>
        <authorList>
            <person name="Diamond S."/>
            <person name="Andeer P.F."/>
            <person name="Li Z."/>
            <person name="Crits-Christoph A."/>
            <person name="Burstein D."/>
            <person name="Anantharaman K."/>
            <person name="Lane K.R."/>
            <person name="Thomas B.C."/>
            <person name="Pan C."/>
            <person name="Northen T.R."/>
            <person name="Banfield J.F."/>
        </authorList>
    </citation>
    <scope>NUCLEOTIDE SEQUENCE [LARGE SCALE GENOMIC DNA]</scope>
    <source>
        <strain evidence="2">WS_4</strain>
    </source>
</reference>
<comment type="caution">
    <text evidence="2">The sequence shown here is derived from an EMBL/GenBank/DDBJ whole genome shotgun (WGS) entry which is preliminary data.</text>
</comment>
<dbReference type="PROSITE" id="PS51257">
    <property type="entry name" value="PROKAR_LIPOPROTEIN"/>
    <property type="match status" value="1"/>
</dbReference>